<keyword evidence="2" id="KW-0255">Endonuclease</keyword>
<dbReference type="GO" id="GO:0004519">
    <property type="term" value="F:endonuclease activity"/>
    <property type="evidence" value="ECO:0007669"/>
    <property type="project" value="UniProtKB-KW"/>
</dbReference>
<proteinExistence type="predicted"/>
<sequence>MYHTFESLLQVWLFDMKKRILKNSKVKNISRFVSLKTDSVQTTESDLEFDACFHFEFAPQIKTFETQPLGFKYRMNGLVRRYTPDMLCYFHDGYAPYYEVKPKWVTEQDEFKEKFDAQRQQAIANGHDLLVLTEEDIQISPLLDNLKIIHRYACSDNLDDVQIRLLKLFQNYGEMRISQVLKASQGQSASILPALYDLIAKKILEFDWHCPISHDSLIWRVS</sequence>
<feature type="domain" description="TnsA endonuclease N-terminal" evidence="1">
    <location>
        <begin position="59"/>
        <end position="134"/>
    </location>
</feature>
<dbReference type="AlphaFoldDB" id="A0A289GI74"/>
<dbReference type="InterPro" id="IPR011856">
    <property type="entry name" value="tRNA_endonuc-like_dom_sf"/>
</dbReference>
<evidence type="ECO:0000259" key="1">
    <source>
        <dbReference type="Pfam" id="PF08722"/>
    </source>
</evidence>
<evidence type="ECO:0000313" key="3">
    <source>
        <dbReference type="Proteomes" id="UP000256923"/>
    </source>
</evidence>
<dbReference type="Proteomes" id="UP000256923">
    <property type="component" value="Chromosome 2"/>
</dbReference>
<organism evidence="2 3">
    <name type="scientific">Vibrio anguillarum</name>
    <name type="common">Listonella anguillarum</name>
    <dbReference type="NCBI Taxonomy" id="55601"/>
    <lineage>
        <taxon>Bacteria</taxon>
        <taxon>Pseudomonadati</taxon>
        <taxon>Pseudomonadota</taxon>
        <taxon>Gammaproteobacteria</taxon>
        <taxon>Vibrionales</taxon>
        <taxon>Vibrionaceae</taxon>
        <taxon>Vibrio</taxon>
    </lineage>
</organism>
<keyword evidence="2" id="KW-0540">Nuclease</keyword>
<gene>
    <name evidence="2" type="ORF">DYL72_21160</name>
</gene>
<dbReference type="EMBL" id="CP034673">
    <property type="protein sequence ID" value="AZS27375.1"/>
    <property type="molecule type" value="Genomic_DNA"/>
</dbReference>
<name>A0A289GI74_VIBAN</name>
<dbReference type="Gene3D" id="3.40.1350.10">
    <property type="match status" value="1"/>
</dbReference>
<dbReference type="Pfam" id="PF08722">
    <property type="entry name" value="Tn7_TnsA-like_N"/>
    <property type="match status" value="1"/>
</dbReference>
<accession>A0A289GI74</accession>
<dbReference type="GO" id="GO:0003676">
    <property type="term" value="F:nucleic acid binding"/>
    <property type="evidence" value="ECO:0007669"/>
    <property type="project" value="InterPro"/>
</dbReference>
<evidence type="ECO:0000313" key="2">
    <source>
        <dbReference type="EMBL" id="AZS27375.1"/>
    </source>
</evidence>
<protein>
    <submittedName>
        <fullName evidence="2">Heteromeric transposase endonuclease subunit TnsA</fullName>
    </submittedName>
</protein>
<reference evidence="2 3" key="1">
    <citation type="submission" date="2018-12" db="EMBL/GenBank/DDBJ databases">
        <title>Characterization and Draft Genome of Vibrio anguillarum J360 Marine Pathogen Isolated from an Outbreak in Lumpfish (Cyclopterus lumpus).</title>
        <authorList>
            <person name="Vasquez J.I."/>
            <person name="Cao T."/>
            <person name="Chakraborty S."/>
            <person name="Gnanagobal H."/>
            <person name="Wescot J."/>
            <person name="Boyce D."/>
            <person name="Santander J."/>
        </authorList>
    </citation>
    <scope>NUCLEOTIDE SEQUENCE [LARGE SCALE GENOMIC DNA]</scope>
    <source>
        <strain evidence="2 3">J360</strain>
    </source>
</reference>
<keyword evidence="2" id="KW-0378">Hydrolase</keyword>
<dbReference type="InterPro" id="IPR014833">
    <property type="entry name" value="TnsA_N"/>
</dbReference>